<dbReference type="EC" id="4.2.1.136" evidence="6"/>
<evidence type="ECO:0000256" key="2">
    <source>
        <dbReference type="ARBA" id="ARBA00022840"/>
    </source>
</evidence>
<dbReference type="GO" id="GO:0005524">
    <property type="term" value="F:ATP binding"/>
    <property type="evidence" value="ECO:0007669"/>
    <property type="project" value="UniProtKB-KW"/>
</dbReference>
<comment type="catalytic activity">
    <reaction evidence="6">
        <text>(6S)-NADHX + ADP = AMP + phosphate + NADH + H(+)</text>
        <dbReference type="Rhea" id="RHEA:32223"/>
        <dbReference type="ChEBI" id="CHEBI:15378"/>
        <dbReference type="ChEBI" id="CHEBI:43474"/>
        <dbReference type="ChEBI" id="CHEBI:57945"/>
        <dbReference type="ChEBI" id="CHEBI:64074"/>
        <dbReference type="ChEBI" id="CHEBI:456215"/>
        <dbReference type="ChEBI" id="CHEBI:456216"/>
        <dbReference type="EC" id="4.2.1.136"/>
    </reaction>
</comment>
<evidence type="ECO:0000259" key="7">
    <source>
        <dbReference type="PROSITE" id="PS51383"/>
    </source>
</evidence>
<dbReference type="InterPro" id="IPR029056">
    <property type="entry name" value="Ribokinase-like"/>
</dbReference>
<dbReference type="NCBIfam" id="TIGR00196">
    <property type="entry name" value="yjeF_cterm"/>
    <property type="match status" value="1"/>
</dbReference>
<comment type="function">
    <text evidence="6">Catalyzes the dehydration of the S-form of NAD(P)HX at the expense of ADP, which is converted to AMP. Together with NAD(P)HX epimerase, which catalyzes the epimerization of the S- and R-forms, the enzyme allows the repair of both epimers of NAD(P)HX, a damaged form of NAD(P)H that is a result of enzymatic or heat-dependent hydration.</text>
</comment>
<accession>A0A1X9LNS0</accession>
<comment type="caution">
    <text evidence="6">Lacks conserved residue(s) required for the propagation of feature annotation.</text>
</comment>
<dbReference type="PANTHER" id="PTHR12592:SF0">
    <property type="entry name" value="ATP-DEPENDENT (S)-NAD(P)H-HYDRATE DEHYDRATASE"/>
    <property type="match status" value="1"/>
</dbReference>
<evidence type="ECO:0000313" key="9">
    <source>
        <dbReference type="Proteomes" id="UP000192775"/>
    </source>
</evidence>
<evidence type="ECO:0000256" key="1">
    <source>
        <dbReference type="ARBA" id="ARBA00022741"/>
    </source>
</evidence>
<reference evidence="8 9" key="1">
    <citation type="submission" date="2017-04" db="EMBL/GenBank/DDBJ databases">
        <authorList>
            <person name="Afonso C.L."/>
            <person name="Miller P.J."/>
            <person name="Scott M.A."/>
            <person name="Spackman E."/>
            <person name="Goraichik I."/>
            <person name="Dimitrov K.M."/>
            <person name="Suarez D.L."/>
            <person name="Swayne D.E."/>
        </authorList>
    </citation>
    <scope>NUCLEOTIDE SEQUENCE [LARGE SCALE GENOMIC DNA]</scope>
    <source>
        <strain evidence="9">XA(T)</strain>
    </source>
</reference>
<feature type="binding site" evidence="6">
    <location>
        <position position="234"/>
    </location>
    <ligand>
        <name>(6S)-NADPHX</name>
        <dbReference type="ChEBI" id="CHEBI:64076"/>
    </ligand>
</feature>
<feature type="binding site" evidence="6">
    <location>
        <position position="233"/>
    </location>
    <ligand>
        <name>AMP</name>
        <dbReference type="ChEBI" id="CHEBI:456215"/>
    </ligand>
</feature>
<dbReference type="CDD" id="cd01171">
    <property type="entry name" value="YXKO-related"/>
    <property type="match status" value="1"/>
</dbReference>
<keyword evidence="1 6" id="KW-0547">Nucleotide-binding</keyword>
<evidence type="ECO:0000256" key="5">
    <source>
        <dbReference type="ARBA" id="ARBA00023239"/>
    </source>
</evidence>
<evidence type="ECO:0000256" key="3">
    <source>
        <dbReference type="ARBA" id="ARBA00022857"/>
    </source>
</evidence>
<comment type="catalytic activity">
    <reaction evidence="6">
        <text>(6S)-NADPHX + ADP = AMP + phosphate + NADPH + H(+)</text>
        <dbReference type="Rhea" id="RHEA:32235"/>
        <dbReference type="ChEBI" id="CHEBI:15378"/>
        <dbReference type="ChEBI" id="CHEBI:43474"/>
        <dbReference type="ChEBI" id="CHEBI:57783"/>
        <dbReference type="ChEBI" id="CHEBI:64076"/>
        <dbReference type="ChEBI" id="CHEBI:456215"/>
        <dbReference type="ChEBI" id="CHEBI:456216"/>
        <dbReference type="EC" id="4.2.1.136"/>
    </reaction>
</comment>
<dbReference type="EMBL" id="CP020715">
    <property type="protein sequence ID" value="ARJ05928.1"/>
    <property type="molecule type" value="Genomic_DNA"/>
</dbReference>
<organism evidence="8 9">
    <name type="scientific">Cnuibacter physcomitrellae</name>
    <dbReference type="NCBI Taxonomy" id="1619308"/>
    <lineage>
        <taxon>Bacteria</taxon>
        <taxon>Bacillati</taxon>
        <taxon>Actinomycetota</taxon>
        <taxon>Actinomycetes</taxon>
        <taxon>Micrococcales</taxon>
        <taxon>Microbacteriaceae</taxon>
        <taxon>Cnuibacter</taxon>
    </lineage>
</organism>
<keyword evidence="9" id="KW-1185">Reference proteome</keyword>
<keyword evidence="4 6" id="KW-0520">NAD</keyword>
<comment type="cofactor">
    <cofactor evidence="6">
        <name>Mg(2+)</name>
        <dbReference type="ChEBI" id="CHEBI:18420"/>
    </cofactor>
</comment>
<dbReference type="Gene3D" id="3.40.1190.20">
    <property type="match status" value="1"/>
</dbReference>
<keyword evidence="2 6" id="KW-0067">ATP-binding</keyword>
<keyword evidence="5 6" id="KW-0456">Lyase</keyword>
<feature type="domain" description="YjeF C-terminal" evidence="7">
    <location>
        <begin position="14"/>
        <end position="293"/>
    </location>
</feature>
<name>A0A1X9LNS0_9MICO</name>
<evidence type="ECO:0000256" key="6">
    <source>
        <dbReference type="HAMAP-Rule" id="MF_01965"/>
    </source>
</evidence>
<dbReference type="AlphaFoldDB" id="A0A1X9LNS0"/>
<dbReference type="InterPro" id="IPR000631">
    <property type="entry name" value="CARKD"/>
</dbReference>
<dbReference type="STRING" id="1619308.B5808_12355"/>
<sequence length="295" mass="29485">MEETRMPTSTEHVVTPDLLRGWPLPEAGDSKYGRGQVVVVGGARRSPGAAMLAAEAALRVGAGRLTVATAASVAPQLAIALPECGVAFLVETEDGHIAGGDLGPAVPDLESADCVLVGPGLDDADQAAATVRSVIEAVGEDAVVVLDAFGLGVLPGLVDEVQALRGRLVLTPNRQEAGILLGREPGSDESADVLEIADRYGAAVTCYGVVASAEGETWRVGTGSSGLATSGSGDVLGGAVAGLAARGCGPAQAAVWATYAHAAAGDRLSVGVGPLGYLARELLPELPRALVEVGG</sequence>
<dbReference type="PANTHER" id="PTHR12592">
    <property type="entry name" value="ATP-DEPENDENT (S)-NAD(P)H-HYDRATE DEHYDRATASE FAMILY MEMBER"/>
    <property type="match status" value="1"/>
</dbReference>
<evidence type="ECO:0000313" key="8">
    <source>
        <dbReference type="EMBL" id="ARJ05928.1"/>
    </source>
</evidence>
<gene>
    <name evidence="6" type="primary">nnrD</name>
    <name evidence="8" type="ORF">B5808_12355</name>
</gene>
<dbReference type="GO" id="GO:0052856">
    <property type="term" value="F:NAD(P)HX epimerase activity"/>
    <property type="evidence" value="ECO:0007669"/>
    <property type="project" value="TreeGrafter"/>
</dbReference>
<dbReference type="HAMAP" id="MF_01965">
    <property type="entry name" value="NADHX_dehydratase"/>
    <property type="match status" value="1"/>
</dbReference>
<comment type="subunit">
    <text evidence="6">Homotetramer.</text>
</comment>
<dbReference type="GO" id="GO:0110051">
    <property type="term" value="P:metabolite repair"/>
    <property type="evidence" value="ECO:0007669"/>
    <property type="project" value="TreeGrafter"/>
</dbReference>
<dbReference type="GO" id="GO:0046496">
    <property type="term" value="P:nicotinamide nucleotide metabolic process"/>
    <property type="evidence" value="ECO:0007669"/>
    <property type="project" value="UniProtKB-UniRule"/>
</dbReference>
<dbReference type="Pfam" id="PF01256">
    <property type="entry name" value="Carb_kinase"/>
    <property type="match status" value="1"/>
</dbReference>
<dbReference type="Proteomes" id="UP000192775">
    <property type="component" value="Chromosome"/>
</dbReference>
<evidence type="ECO:0000256" key="4">
    <source>
        <dbReference type="ARBA" id="ARBA00023027"/>
    </source>
</evidence>
<feature type="binding site" evidence="6">
    <location>
        <position position="120"/>
    </location>
    <ligand>
        <name>(6S)-NADPHX</name>
        <dbReference type="ChEBI" id="CHEBI:64076"/>
    </ligand>
</feature>
<feature type="binding site" evidence="6">
    <location>
        <position position="49"/>
    </location>
    <ligand>
        <name>(6S)-NADPHX</name>
        <dbReference type="ChEBI" id="CHEBI:64076"/>
    </ligand>
</feature>
<protein>
    <recommendedName>
        <fullName evidence="6">ADP-dependent (S)-NAD(P)H-hydrate dehydratase</fullName>
        <ecNumber evidence="6">4.2.1.136</ecNumber>
    </recommendedName>
    <alternativeName>
        <fullName evidence="6">ADP-dependent NAD(P)HX dehydratase</fullName>
    </alternativeName>
</protein>
<keyword evidence="3 6" id="KW-0521">NADP</keyword>
<dbReference type="SUPFAM" id="SSF53613">
    <property type="entry name" value="Ribokinase-like"/>
    <property type="match status" value="1"/>
</dbReference>
<dbReference type="KEGG" id="cphy:B5808_12355"/>
<dbReference type="PROSITE" id="PS51383">
    <property type="entry name" value="YJEF_C_3"/>
    <property type="match status" value="1"/>
</dbReference>
<dbReference type="GO" id="GO:0052855">
    <property type="term" value="F:ADP-dependent NAD(P)H-hydrate dehydratase activity"/>
    <property type="evidence" value="ECO:0007669"/>
    <property type="project" value="UniProtKB-UniRule"/>
</dbReference>
<proteinExistence type="inferred from homology"/>
<comment type="similarity">
    <text evidence="6">Belongs to the NnrD/CARKD family.</text>
</comment>